<reference evidence="3" key="1">
    <citation type="submission" date="2018-06" db="EMBL/GenBank/DDBJ databases">
        <authorList>
            <person name="Zhirakovskaya E."/>
        </authorList>
    </citation>
    <scope>NUCLEOTIDE SEQUENCE</scope>
</reference>
<dbReference type="GO" id="GO:0004803">
    <property type="term" value="F:transposase activity"/>
    <property type="evidence" value="ECO:0007669"/>
    <property type="project" value="InterPro"/>
</dbReference>
<evidence type="ECO:0000259" key="2">
    <source>
        <dbReference type="Pfam" id="PF02371"/>
    </source>
</evidence>
<name>A0A3B0ZAJ1_9ZZZZ</name>
<evidence type="ECO:0000313" key="3">
    <source>
        <dbReference type="EMBL" id="VAW84552.1"/>
    </source>
</evidence>
<organism evidence="3">
    <name type="scientific">hydrothermal vent metagenome</name>
    <dbReference type="NCBI Taxonomy" id="652676"/>
    <lineage>
        <taxon>unclassified sequences</taxon>
        <taxon>metagenomes</taxon>
        <taxon>ecological metagenomes</taxon>
    </lineage>
</organism>
<dbReference type="GO" id="GO:0006313">
    <property type="term" value="P:DNA transposition"/>
    <property type="evidence" value="ECO:0007669"/>
    <property type="project" value="InterPro"/>
</dbReference>
<dbReference type="AlphaFoldDB" id="A0A3B0ZAJ1"/>
<dbReference type="PANTHER" id="PTHR33055:SF3">
    <property type="entry name" value="PUTATIVE TRANSPOSASE FOR IS117-RELATED"/>
    <property type="match status" value="1"/>
</dbReference>
<proteinExistence type="predicted"/>
<sequence length="343" mass="37685">MSTQTTISIDLAKSVFQVAVFNKAGKLQSNKEVSAAKMIKIIAQYPGARIFMEACSSAHYWGRRFTKQGHHVGLVPPHIAAKYRIGNKNDKNDAIAIYEASKCANLHFVEIRTLEQQDIVALHKHREGYKKERNKIANRIRGFAREYGVNFPLGINALRKHLPEALEDAENELTPICREILHQLLEQLISAVDLVQAATNTIENLAKTIEPCTRLVSLPGISWLSASMLYAKLGNGAAFKCGRDASASLGVVPAHSGSGGKVKVGRITKRGDVYLRSLLTNGARAVVVNTKEKTDGLSCWVRKLKTTKNFNTAVIAVVNKLVRMALAMLKSGQEYRSPVAQAL</sequence>
<dbReference type="InterPro" id="IPR002525">
    <property type="entry name" value="Transp_IS110-like_N"/>
</dbReference>
<dbReference type="Pfam" id="PF02371">
    <property type="entry name" value="Transposase_20"/>
    <property type="match status" value="1"/>
</dbReference>
<dbReference type="GO" id="GO:0003677">
    <property type="term" value="F:DNA binding"/>
    <property type="evidence" value="ECO:0007669"/>
    <property type="project" value="InterPro"/>
</dbReference>
<dbReference type="InterPro" id="IPR003346">
    <property type="entry name" value="Transposase_20"/>
</dbReference>
<feature type="domain" description="Transposase IS110-like N-terminal" evidence="1">
    <location>
        <begin position="9"/>
        <end position="147"/>
    </location>
</feature>
<dbReference type="NCBIfam" id="NF033542">
    <property type="entry name" value="transpos_IS110"/>
    <property type="match status" value="1"/>
</dbReference>
<protein>
    <submittedName>
        <fullName evidence="3">Mobile element protein</fullName>
    </submittedName>
</protein>
<accession>A0A3B0ZAJ1</accession>
<evidence type="ECO:0000259" key="1">
    <source>
        <dbReference type="Pfam" id="PF01548"/>
    </source>
</evidence>
<gene>
    <name evidence="3" type="ORF">MNBD_GAMMA17-661</name>
</gene>
<dbReference type="EMBL" id="UOFQ01000004">
    <property type="protein sequence ID" value="VAW84552.1"/>
    <property type="molecule type" value="Genomic_DNA"/>
</dbReference>
<dbReference type="PANTHER" id="PTHR33055">
    <property type="entry name" value="TRANSPOSASE FOR INSERTION SEQUENCE ELEMENT IS1111A"/>
    <property type="match status" value="1"/>
</dbReference>
<dbReference type="Pfam" id="PF01548">
    <property type="entry name" value="DEDD_Tnp_IS110"/>
    <property type="match status" value="1"/>
</dbReference>
<dbReference type="InterPro" id="IPR047650">
    <property type="entry name" value="Transpos_IS110"/>
</dbReference>
<feature type="domain" description="Transposase IS116/IS110/IS902 C-terminal" evidence="2">
    <location>
        <begin position="212"/>
        <end position="291"/>
    </location>
</feature>